<reference evidence="19" key="1">
    <citation type="journal article" date="2024" name="Gigascience">
        <title>Chromosome-level genome of the poultry shaft louse Menopon gallinae provides insight into the host-switching and adaptive evolution of parasitic lice.</title>
        <authorList>
            <person name="Xu Y."/>
            <person name="Ma L."/>
            <person name="Liu S."/>
            <person name="Liang Y."/>
            <person name="Liu Q."/>
            <person name="He Z."/>
            <person name="Tian L."/>
            <person name="Duan Y."/>
            <person name="Cai W."/>
            <person name="Li H."/>
            <person name="Song F."/>
        </authorList>
    </citation>
    <scope>NUCLEOTIDE SEQUENCE</scope>
    <source>
        <strain evidence="19">Cailab_2023a</strain>
    </source>
</reference>
<feature type="coiled-coil region" evidence="17">
    <location>
        <begin position="8"/>
        <end position="35"/>
    </location>
</feature>
<sequence>MFSSGPNYTKLKTNLRLAVSRLKLLEKKKMELAQKSRKEIADYISGGKVERAKIRVEHIIREDYMVEAMEMLEMYCDLLLARMGLIQQMKTVDGGLEEAVSTILWAGPRMLADVPELKVICDQLSVKYGKDYADACRDDTKPSISAKFKHRMGVQAPPKLLVEKYLIEISNNFNVAYEPDENILKGGDTEGLLIDLGDQNKLGGGGAPAMNIVDPPGFKGFPAPPMLPSDFQPFNYKYPGDGKSSTSIGGFVVPPGSSSSSTTNTKAGTGYGVPFSYNIPVDDNVSKPINYPRTFEERPPSYDSINNVTDTTDGNNQDTSQPKPTPKPKISPPEIAKPKTSDSLFPELPSVPDDTPHLSSEDILAKGNQDEDDIDFDDLTKRFENLKKKK</sequence>
<dbReference type="FunFam" id="1.20.1260.60:FF:000001">
    <property type="entry name" value="IST1 homolog isoform X1"/>
    <property type="match status" value="1"/>
</dbReference>
<evidence type="ECO:0000256" key="7">
    <source>
        <dbReference type="ARBA" id="ARBA00022490"/>
    </source>
</evidence>
<evidence type="ECO:0000256" key="4">
    <source>
        <dbReference type="ARBA" id="ARBA00004541"/>
    </source>
</evidence>
<comment type="caution">
    <text evidence="19">The sequence shown here is derived from an EMBL/GenBank/DDBJ whole genome shotgun (WGS) entry which is preliminary data.</text>
</comment>
<keyword evidence="11" id="KW-0539">Nucleus</keyword>
<dbReference type="Gene3D" id="1.20.1260.60">
    <property type="entry name" value="Vacuolar protein sorting-associated protein Ist1"/>
    <property type="match status" value="1"/>
</dbReference>
<feature type="compositionally biased region" description="Polar residues" evidence="18">
    <location>
        <begin position="303"/>
        <end position="321"/>
    </location>
</feature>
<keyword evidence="13" id="KW-0968">Cytoplasmic vesicle</keyword>
<evidence type="ECO:0000256" key="15">
    <source>
        <dbReference type="ARBA" id="ARBA00046124"/>
    </source>
</evidence>
<keyword evidence="7" id="KW-0963">Cytoplasm</keyword>
<dbReference type="GO" id="GO:0015031">
    <property type="term" value="P:protein transport"/>
    <property type="evidence" value="ECO:0007669"/>
    <property type="project" value="InterPro"/>
</dbReference>
<dbReference type="InterPro" id="IPR005061">
    <property type="entry name" value="Ist1"/>
</dbReference>
<dbReference type="GO" id="GO:0031410">
    <property type="term" value="C:cytoplasmic vesicle"/>
    <property type="evidence" value="ECO:0007669"/>
    <property type="project" value="UniProtKB-SubCell"/>
</dbReference>
<dbReference type="PANTHER" id="PTHR12161:SF5">
    <property type="entry name" value="IST1 HOMOLOG"/>
    <property type="match status" value="1"/>
</dbReference>
<evidence type="ECO:0000256" key="11">
    <source>
        <dbReference type="ARBA" id="ARBA00023242"/>
    </source>
</evidence>
<dbReference type="GO" id="GO:0005813">
    <property type="term" value="C:centrosome"/>
    <property type="evidence" value="ECO:0007669"/>
    <property type="project" value="UniProtKB-SubCell"/>
</dbReference>
<organism evidence="19">
    <name type="scientific">Menopon gallinae</name>
    <name type="common">poultry shaft louse</name>
    <dbReference type="NCBI Taxonomy" id="328185"/>
    <lineage>
        <taxon>Eukaryota</taxon>
        <taxon>Metazoa</taxon>
        <taxon>Ecdysozoa</taxon>
        <taxon>Arthropoda</taxon>
        <taxon>Hexapoda</taxon>
        <taxon>Insecta</taxon>
        <taxon>Pterygota</taxon>
        <taxon>Neoptera</taxon>
        <taxon>Paraneoptera</taxon>
        <taxon>Psocodea</taxon>
        <taxon>Troctomorpha</taxon>
        <taxon>Phthiraptera</taxon>
        <taxon>Amblycera</taxon>
        <taxon>Menoponidae</taxon>
        <taxon>Menopon</taxon>
    </lineage>
</organism>
<dbReference type="EMBL" id="JARGDH010000005">
    <property type="protein sequence ID" value="KAL0267142.1"/>
    <property type="molecule type" value="Genomic_DNA"/>
</dbReference>
<keyword evidence="8" id="KW-0597">Phosphoprotein</keyword>
<dbReference type="Pfam" id="PF03398">
    <property type="entry name" value="Ist1"/>
    <property type="match status" value="1"/>
</dbReference>
<evidence type="ECO:0000256" key="3">
    <source>
        <dbReference type="ARBA" id="ARBA00004300"/>
    </source>
</evidence>
<keyword evidence="17" id="KW-0175">Coiled coil</keyword>
<feature type="region of interest" description="Disordered" evidence="18">
    <location>
        <begin position="288"/>
        <end position="375"/>
    </location>
</feature>
<dbReference type="PANTHER" id="PTHR12161">
    <property type="entry name" value="IST1 FAMILY MEMBER"/>
    <property type="match status" value="1"/>
</dbReference>
<dbReference type="GO" id="GO:0030496">
    <property type="term" value="C:midbody"/>
    <property type="evidence" value="ECO:0007669"/>
    <property type="project" value="UniProtKB-SubCell"/>
</dbReference>
<keyword evidence="10" id="KW-0206">Cytoskeleton</keyword>
<comment type="subcellular location">
    <subcellularLocation>
        <location evidence="3">Cytoplasm</location>
        <location evidence="3">Cytoskeleton</location>
        <location evidence="3">Microtubule organizing center</location>
        <location evidence="3">Centrosome</location>
    </subcellularLocation>
    <subcellularLocation>
        <location evidence="4">Cytoplasmic vesicle</location>
    </subcellularLocation>
    <subcellularLocation>
        <location evidence="1">Midbody</location>
    </subcellularLocation>
    <subcellularLocation>
        <location evidence="2">Nucleus envelope</location>
    </subcellularLocation>
</comment>
<comment type="similarity">
    <text evidence="5">Belongs to the IST1 family.</text>
</comment>
<dbReference type="GO" id="GO:0051301">
    <property type="term" value="P:cell division"/>
    <property type="evidence" value="ECO:0007669"/>
    <property type="project" value="UniProtKB-KW"/>
</dbReference>
<keyword evidence="9" id="KW-0132">Cell division</keyword>
<keyword evidence="12" id="KW-0131">Cell cycle</keyword>
<comment type="subunit">
    <text evidence="16">Interacts with CHMP1A, CHMP1B, VPS4A and VTA1. Interacts with SPAST, STAMBP, and USP8. May interact with VPS37B. May associate with the ESCRT-I complex. Interacts with MITD1, in competition with VSP4. Interacts with SPART (via MIT domain); leading to the recruitment of SPART to midbodies. Interacts with SPAST.</text>
</comment>
<protein>
    <recommendedName>
        <fullName evidence="6">IST1 homolog</fullName>
    </recommendedName>
    <alternativeName>
        <fullName evidence="14">Charged multivesicular body protein 8</fullName>
    </alternativeName>
</protein>
<evidence type="ECO:0000256" key="2">
    <source>
        <dbReference type="ARBA" id="ARBA00004259"/>
    </source>
</evidence>
<evidence type="ECO:0000256" key="18">
    <source>
        <dbReference type="SAM" id="MobiDB-lite"/>
    </source>
</evidence>
<feature type="region of interest" description="Disordered" evidence="18">
    <location>
        <begin position="247"/>
        <end position="271"/>
    </location>
</feature>
<evidence type="ECO:0000256" key="1">
    <source>
        <dbReference type="ARBA" id="ARBA00004214"/>
    </source>
</evidence>
<gene>
    <name evidence="19" type="ORF">PYX00_009493</name>
</gene>
<evidence type="ECO:0000256" key="5">
    <source>
        <dbReference type="ARBA" id="ARBA00005536"/>
    </source>
</evidence>
<evidence type="ECO:0000313" key="19">
    <source>
        <dbReference type="EMBL" id="KAL0267142.1"/>
    </source>
</evidence>
<name>A0AAW2HBK8_9NEOP</name>
<dbReference type="AlphaFoldDB" id="A0AAW2HBK8"/>
<accession>A0AAW2HBK8</accession>
<evidence type="ECO:0000256" key="13">
    <source>
        <dbReference type="ARBA" id="ARBA00023329"/>
    </source>
</evidence>
<evidence type="ECO:0000256" key="14">
    <source>
        <dbReference type="ARBA" id="ARBA00032374"/>
    </source>
</evidence>
<evidence type="ECO:0000256" key="9">
    <source>
        <dbReference type="ARBA" id="ARBA00022618"/>
    </source>
</evidence>
<evidence type="ECO:0000256" key="6">
    <source>
        <dbReference type="ARBA" id="ARBA00014513"/>
    </source>
</evidence>
<dbReference type="InterPro" id="IPR042277">
    <property type="entry name" value="IST1-like"/>
</dbReference>
<comment type="function">
    <text evidence="15">ESCRT-III-like protein involved in cytokinesis, nuclear envelope reassembly and endosomal tubulation. Is required for efficient abscission during cytokinesis. Involved in recruiting VPS4A and/or VPS4B to the midbody of dividing cells. During late anaphase, involved in nuclear envelope reassembly and mitotic spindle disassembly together with the ESCRT-III complex: IST1 acts by mediating the recruitment of SPAST to the nuclear membrane, leading to microtubule severing. Recruited to the reforming nuclear envelope (NE) during anaphase by LEMD2. Regulates early endosomal tubulation together with the ESCRT-III complex by mediating the recruitment of SPAST.</text>
</comment>
<proteinExistence type="inferred from homology"/>
<evidence type="ECO:0000256" key="12">
    <source>
        <dbReference type="ARBA" id="ARBA00023306"/>
    </source>
</evidence>
<evidence type="ECO:0000256" key="10">
    <source>
        <dbReference type="ARBA" id="ARBA00023212"/>
    </source>
</evidence>
<evidence type="ECO:0000256" key="17">
    <source>
        <dbReference type="SAM" id="Coils"/>
    </source>
</evidence>
<evidence type="ECO:0000256" key="8">
    <source>
        <dbReference type="ARBA" id="ARBA00022553"/>
    </source>
</evidence>
<dbReference type="GO" id="GO:0005635">
    <property type="term" value="C:nuclear envelope"/>
    <property type="evidence" value="ECO:0007669"/>
    <property type="project" value="UniProtKB-SubCell"/>
</dbReference>
<feature type="compositionally biased region" description="Basic and acidic residues" evidence="18">
    <location>
        <begin position="354"/>
        <end position="364"/>
    </location>
</feature>
<evidence type="ECO:0000256" key="16">
    <source>
        <dbReference type="ARBA" id="ARBA00046920"/>
    </source>
</evidence>